<accession>A0ABP2NXH5</accession>
<dbReference type="InterPro" id="IPR043519">
    <property type="entry name" value="NT_sf"/>
</dbReference>
<dbReference type="RefSeq" id="WP_005698002.1">
    <property type="nucleotide sequence ID" value="NZ_AJTC01000019.1"/>
</dbReference>
<reference evidence="2 3" key="1">
    <citation type="submission" date="2012-04" db="EMBL/GenBank/DDBJ databases">
        <authorList>
            <person name="Durkin A.S."/>
            <person name="McCorrison J."/>
            <person name="Torralba M."/>
            <person name="Gillis M."/>
            <person name="Methe B."/>
            <person name="Sutton G."/>
            <person name="Nelson K.E."/>
        </authorList>
    </citation>
    <scope>NUCLEOTIDE SEQUENCE [LARGE SCALE GENOMIC DNA]</scope>
    <source>
        <strain evidence="2 3">HK2019</strain>
    </source>
</reference>
<dbReference type="InterPro" id="IPR052942">
    <property type="entry name" value="LPS_cholinephosphotransferase"/>
</dbReference>
<dbReference type="PANTHER" id="PTHR43404">
    <property type="entry name" value="LIPOPOLYSACCHARIDE CHOLINEPHOSPHOTRANSFERASE LICD"/>
    <property type="match status" value="1"/>
</dbReference>
<dbReference type="SUPFAM" id="SSF81301">
    <property type="entry name" value="Nucleotidyltransferase"/>
    <property type="match status" value="1"/>
</dbReference>
<keyword evidence="3" id="KW-1185">Reference proteome</keyword>
<evidence type="ECO:0000259" key="1">
    <source>
        <dbReference type="Pfam" id="PF04991"/>
    </source>
</evidence>
<proteinExistence type="predicted"/>
<dbReference type="InterPro" id="IPR007074">
    <property type="entry name" value="LicD/FKTN/FKRP_NTP_transf"/>
</dbReference>
<feature type="domain" description="LicD/FKTN/FKRP nucleotidyltransferase" evidence="1">
    <location>
        <begin position="32"/>
        <end position="255"/>
    </location>
</feature>
<evidence type="ECO:0000313" key="3">
    <source>
        <dbReference type="Proteomes" id="UP000003778"/>
    </source>
</evidence>
<organism evidence="2 3">
    <name type="scientific">Haemophilus parainfluenzae HK2019</name>
    <dbReference type="NCBI Taxonomy" id="1095746"/>
    <lineage>
        <taxon>Bacteria</taxon>
        <taxon>Pseudomonadati</taxon>
        <taxon>Pseudomonadota</taxon>
        <taxon>Gammaproteobacteria</taxon>
        <taxon>Pasteurellales</taxon>
        <taxon>Pasteurellaceae</taxon>
        <taxon>Haemophilus</taxon>
    </lineage>
</organism>
<dbReference type="Proteomes" id="UP000003778">
    <property type="component" value="Unassembled WGS sequence"/>
</dbReference>
<dbReference type="EMBL" id="AJTC01000019">
    <property type="protein sequence ID" value="EIJ30611.1"/>
    <property type="molecule type" value="Genomic_DNA"/>
</dbReference>
<sequence>MQLFNIEDASYQELRVVQEKLLELLKFYDSFCKKHNLKYWLAGGSMIGAIREGGIIPWDDDIDVFMPREDYEKFIELFKNNNVNPHYALAQTTSRENYHFTCIGLHDLRTTFINEHSKDENIMHGFYLDIMPMDYVAASKLGRFKQTISAILYDLFIVQRPARNQGKFMYFLTLVILASVPGRAFKYRIAKFFEKLMIINKTDKTTKMVELVTNVKALFRYHDLSIFDKTIDVKFEDSFFPVPTGYDQYLKSCFGDYMSLPDKNSRKPKHKTVFIDTENSYLNYKGIYYLKGEK</sequence>
<dbReference type="PANTHER" id="PTHR43404:SF2">
    <property type="entry name" value="LIPOPOLYSACCHARIDE CHOLINEPHOSPHOTRANSFERASE LICD"/>
    <property type="match status" value="1"/>
</dbReference>
<dbReference type="Pfam" id="PF04991">
    <property type="entry name" value="LicD"/>
    <property type="match status" value="1"/>
</dbReference>
<gene>
    <name evidence="2" type="ORF">HMPREF1119_1565</name>
</gene>
<name>A0ABP2NXH5_HAEPA</name>
<protein>
    <submittedName>
        <fullName evidence="2">LICD family protein</fullName>
    </submittedName>
</protein>
<comment type="caution">
    <text evidence="2">The sequence shown here is derived from an EMBL/GenBank/DDBJ whole genome shotgun (WGS) entry which is preliminary data.</text>
</comment>
<evidence type="ECO:0000313" key="2">
    <source>
        <dbReference type="EMBL" id="EIJ30611.1"/>
    </source>
</evidence>